<feature type="coiled-coil region" evidence="2">
    <location>
        <begin position="938"/>
        <end position="994"/>
    </location>
</feature>
<dbReference type="PANTHER" id="PTHR31631">
    <property type="entry name" value="PROTEIN NETWORKED 2D"/>
    <property type="match status" value="1"/>
</dbReference>
<dbReference type="EMBL" id="MNCJ02000319">
    <property type="protein sequence ID" value="KAF5809646.1"/>
    <property type="molecule type" value="Genomic_DNA"/>
</dbReference>
<dbReference type="Proteomes" id="UP000215914">
    <property type="component" value="Chromosome 4"/>
</dbReference>
<evidence type="ECO:0000313" key="6">
    <source>
        <dbReference type="EMBL" id="OTG28455.1"/>
    </source>
</evidence>
<dbReference type="InterPro" id="IPR011684">
    <property type="entry name" value="NAB"/>
</dbReference>
<feature type="compositionally biased region" description="Polar residues" evidence="3">
    <location>
        <begin position="1046"/>
        <end position="1055"/>
    </location>
</feature>
<dbReference type="GO" id="GO:0003779">
    <property type="term" value="F:actin binding"/>
    <property type="evidence" value="ECO:0007669"/>
    <property type="project" value="InterPro"/>
</dbReference>
<evidence type="ECO:0000256" key="3">
    <source>
        <dbReference type="SAM" id="MobiDB-lite"/>
    </source>
</evidence>
<dbReference type="OMA" id="CKDQVGA"/>
<dbReference type="InParanoid" id="A0A251UYK9"/>
<feature type="region of interest" description="Disordered" evidence="3">
    <location>
        <begin position="1046"/>
        <end position="1069"/>
    </location>
</feature>
<name>A0A251UYK9_HELAN</name>
<dbReference type="Pfam" id="PF07765">
    <property type="entry name" value="KIP1"/>
    <property type="match status" value="1"/>
</dbReference>
<evidence type="ECO:0000259" key="4">
    <source>
        <dbReference type="PROSITE" id="PS51774"/>
    </source>
</evidence>
<feature type="region of interest" description="Disordered" evidence="3">
    <location>
        <begin position="371"/>
        <end position="397"/>
    </location>
</feature>
<evidence type="ECO:0000313" key="5">
    <source>
        <dbReference type="EMBL" id="KAF5809646.1"/>
    </source>
</evidence>
<reference evidence="5 7" key="1">
    <citation type="journal article" date="2017" name="Nature">
        <title>The sunflower genome provides insights into oil metabolism, flowering and Asterid evolution.</title>
        <authorList>
            <person name="Badouin H."/>
            <person name="Gouzy J."/>
            <person name="Grassa C.J."/>
            <person name="Murat F."/>
            <person name="Staton S.E."/>
            <person name="Cottret L."/>
            <person name="Lelandais-Briere C."/>
            <person name="Owens G.L."/>
            <person name="Carrere S."/>
            <person name="Mayjonade B."/>
            <person name="Legrand L."/>
            <person name="Gill N."/>
            <person name="Kane N.C."/>
            <person name="Bowers J.E."/>
            <person name="Hubner S."/>
            <person name="Bellec A."/>
            <person name="Berard A."/>
            <person name="Berges H."/>
            <person name="Blanchet N."/>
            <person name="Boniface M.C."/>
            <person name="Brunel D."/>
            <person name="Catrice O."/>
            <person name="Chaidir N."/>
            <person name="Claudel C."/>
            <person name="Donnadieu C."/>
            <person name="Faraut T."/>
            <person name="Fievet G."/>
            <person name="Helmstetter N."/>
            <person name="King M."/>
            <person name="Knapp S.J."/>
            <person name="Lai Z."/>
            <person name="Le Paslier M.C."/>
            <person name="Lippi Y."/>
            <person name="Lorenzon L."/>
            <person name="Mandel J.R."/>
            <person name="Marage G."/>
            <person name="Marchand G."/>
            <person name="Marquand E."/>
            <person name="Bret-Mestries E."/>
            <person name="Morien E."/>
            <person name="Nambeesan S."/>
            <person name="Nguyen T."/>
            <person name="Pegot-Espagnet P."/>
            <person name="Pouilly N."/>
            <person name="Raftis F."/>
            <person name="Sallet E."/>
            <person name="Schiex T."/>
            <person name="Thomas J."/>
            <person name="Vandecasteele C."/>
            <person name="Vares D."/>
            <person name="Vear F."/>
            <person name="Vautrin S."/>
            <person name="Crespi M."/>
            <person name="Mangin B."/>
            <person name="Burke J.M."/>
            <person name="Salse J."/>
            <person name="Munos S."/>
            <person name="Vincourt P."/>
            <person name="Rieseberg L.H."/>
            <person name="Langlade N.B."/>
        </authorList>
    </citation>
    <scope>NUCLEOTIDE SEQUENCE [LARGE SCALE GENOMIC DNA]</scope>
    <source>
        <strain evidence="7">cv. SF193</strain>
        <tissue evidence="5">Leaves</tissue>
    </source>
</reference>
<evidence type="ECO:0000256" key="2">
    <source>
        <dbReference type="SAM" id="Coils"/>
    </source>
</evidence>
<dbReference type="PROSITE" id="PS51774">
    <property type="entry name" value="NAB"/>
    <property type="match status" value="1"/>
</dbReference>
<feature type="coiled-coil region" evidence="2">
    <location>
        <begin position="210"/>
        <end position="306"/>
    </location>
</feature>
<dbReference type="Pfam" id="PF24918">
    <property type="entry name" value="NET2A_C"/>
    <property type="match status" value="1"/>
</dbReference>
<dbReference type="Gramene" id="mRNA:HanXRQr2_Chr04g0159691">
    <property type="protein sequence ID" value="mRNA:HanXRQr2_Chr04g0159691"/>
    <property type="gene ID" value="HanXRQr2_Chr04g0159691"/>
</dbReference>
<gene>
    <name evidence="6" type="ORF">HannXRQ_Chr04g0111461</name>
    <name evidence="5" type="ORF">HanXRQr2_Chr04g0159691</name>
</gene>
<keyword evidence="7" id="KW-1185">Reference proteome</keyword>
<sequence length="1069" mass="124527">MVVPVHSGAQLKINNTMLSRASRNAYSWWWASHIRTKQSKWLDQNIQDMEEKVEYILKIITEDGDSFRVRAEQYYRKRPELVNFVEDTFRGYRALAERYDHLSKDLQSANRTIAMIFPERVQMSIDDEEYEDFTSNSDEYENIVTTNSHVPAPLPLPPKQNHLPKMESVVQGMLKKKSKTPTMMMSKKGLVKIGVDENASRVSKSSGLSKDKAVDEIEKLQKEILGFQTEKEFVRSSYESALSKYWEIENQINEMHTKISNLQHEFAVGEAIDDQDAQVLMSSSALKMCKDNLDKLKCKQKRYKAEAVVEHQRVDDIRKKFEALIAQNNNNEDLKNLEQTSEHVKDKKTKIEEKKLKSFEENSALVHQEHANDLNVGKSEGNDEEQFNKKESKNIKDKEEKTKEDILGTVEVITISEVADKTEQLVDKVITLETDLSSQTALVMRLRFEINELHEKVQSLEQENNNLVDESINMSIKIKKLEEELQRVQMLDKQIKVQNAKLETSFDEASISLDNLSKDILIAKPDEQNQEDEGMEIEKTQKVPKLVEEKQTNISHILEDKHVAPTETFDSKNLRIEEKENQGKESGELEGFVKKPNEKLDEVDEGEHLAFTESLVIRKDQDIYCNSEEDETKWNLLFSHGIEDREKMLLEEYTSTLKNFKEVKQKLNETEKRNRARSFKSAVEMKILRKANDSKDAEIRSLYEKIKLLETNIQNHELDETINIELTTSDMVDEPRDINLTKTSNATDEGTYRIEELVETTHFEVHKARDLVDGGSQRSKEPGETLDFELTKALNYFDDFTDHELQETPDTTKQRSITYGSDKGHEILEIEGEIRREIEGLRKENLELWLRFSTSYHQINRFQDSFHDLVQEITQMKEKKHEHGSSYKHLLHHHHHSSISFDIRPLYRHMRDMQTEVVLWLEKSELLEDDLQHRLVSLSDIQNELSDLTSDVSESETTNAPLNKYQAAKFQGEVLNMKQENVKVLNELREASDRVRMLQFNIEKTLSRLDEEVGQKNKSNTSSRVPFKSILFGSKLRKMHKHSLFTRRSSSLQRKYSNHQELPKPREDS</sequence>
<organism evidence="6 7">
    <name type="scientific">Helianthus annuus</name>
    <name type="common">Common sunflower</name>
    <dbReference type="NCBI Taxonomy" id="4232"/>
    <lineage>
        <taxon>Eukaryota</taxon>
        <taxon>Viridiplantae</taxon>
        <taxon>Streptophyta</taxon>
        <taxon>Embryophyta</taxon>
        <taxon>Tracheophyta</taxon>
        <taxon>Spermatophyta</taxon>
        <taxon>Magnoliopsida</taxon>
        <taxon>eudicotyledons</taxon>
        <taxon>Gunneridae</taxon>
        <taxon>Pentapetalae</taxon>
        <taxon>asterids</taxon>
        <taxon>campanulids</taxon>
        <taxon>Asterales</taxon>
        <taxon>Asteraceae</taxon>
        <taxon>Asteroideae</taxon>
        <taxon>Heliantheae alliance</taxon>
        <taxon>Heliantheae</taxon>
        <taxon>Helianthus</taxon>
    </lineage>
</organism>
<dbReference type="AlphaFoldDB" id="A0A251UYK9"/>
<dbReference type="FunCoup" id="A0A251UYK9">
    <property type="interactions" value="76"/>
</dbReference>
<protein>
    <recommendedName>
        <fullName evidence="4">NAB domain-containing protein</fullName>
    </recommendedName>
</protein>
<dbReference type="Pfam" id="PF25014">
    <property type="entry name" value="NET2A"/>
    <property type="match status" value="1"/>
</dbReference>
<dbReference type="EMBL" id="CM007893">
    <property type="protein sequence ID" value="OTG28455.1"/>
    <property type="molecule type" value="Genomic_DNA"/>
</dbReference>
<reference evidence="5" key="3">
    <citation type="submission" date="2020-06" db="EMBL/GenBank/DDBJ databases">
        <title>Helianthus annuus Genome sequencing and assembly Release 2.</title>
        <authorList>
            <person name="Gouzy J."/>
            <person name="Langlade N."/>
            <person name="Munos S."/>
        </authorList>
    </citation>
    <scope>NUCLEOTIDE SEQUENCE</scope>
    <source>
        <tissue evidence="5">Leaves</tissue>
    </source>
</reference>
<dbReference type="InterPro" id="IPR056889">
    <property type="entry name" value="NET2A-D/KIP1-like_C"/>
</dbReference>
<accession>A0A251UYK9</accession>
<evidence type="ECO:0000313" key="7">
    <source>
        <dbReference type="Proteomes" id="UP000215914"/>
    </source>
</evidence>
<feature type="domain" description="NAB" evidence="4">
    <location>
        <begin position="26"/>
        <end position="106"/>
    </location>
</feature>
<proteinExistence type="predicted"/>
<dbReference type="PANTHER" id="PTHR31631:SF3">
    <property type="entry name" value="PROTEIN NETWORKED 2B"/>
    <property type="match status" value="1"/>
</dbReference>
<evidence type="ECO:0000256" key="1">
    <source>
        <dbReference type="ARBA" id="ARBA00023054"/>
    </source>
</evidence>
<feature type="coiled-coil region" evidence="2">
    <location>
        <begin position="650"/>
        <end position="719"/>
    </location>
</feature>
<reference evidence="6" key="2">
    <citation type="submission" date="2017-02" db="EMBL/GenBank/DDBJ databases">
        <title>Sunflower complete genome.</title>
        <authorList>
            <person name="Langlade N."/>
            <person name="Munos S."/>
        </authorList>
    </citation>
    <scope>NUCLEOTIDE SEQUENCE [LARGE SCALE GENOMIC DNA]</scope>
    <source>
        <tissue evidence="6">Leaves</tissue>
    </source>
</reference>
<dbReference type="InterPro" id="IPR056888">
    <property type="entry name" value="NET2A-D/KIP1-like_dom"/>
</dbReference>
<feature type="coiled-coil region" evidence="2">
    <location>
        <begin position="443"/>
        <end position="501"/>
    </location>
</feature>
<feature type="compositionally biased region" description="Basic and acidic residues" evidence="3">
    <location>
        <begin position="386"/>
        <end position="397"/>
    </location>
</feature>
<keyword evidence="1 2" id="KW-0175">Coiled coil</keyword>